<keyword evidence="2" id="KW-1185">Reference proteome</keyword>
<protein>
    <submittedName>
        <fullName evidence="1">Uncharacterized protein</fullName>
    </submittedName>
</protein>
<sequence>MVLWHGGRGRPNTRRTVTVTALRPWRRGASDMATISTRPCFDSPVYSSALPRPSSGTVRLSASLSGAGGSGESAAGGVWFVLRRRADPRSNASHHQASTPAGKTLACTPATHLVPATSRLRGPSETPPVVLAVCCHGLPAWLMREIAVLVERNLGMRYHIGSLPDNADREAPIVSLQTVAPIETFLASCPRRPSTTSDIHLTILWRLRSATLTGSARDMSAFSPPRAPHAVAGPKVREDAYQLCFMSEGFSLDTDKKAIQP</sequence>
<reference evidence="1 2" key="1">
    <citation type="journal article" date="2013" name="PLoS Genet.">
        <title>Comparative genome structure, secondary metabolite, and effector coding capacity across Cochliobolus pathogens.</title>
        <authorList>
            <person name="Condon B.J."/>
            <person name="Leng Y."/>
            <person name="Wu D."/>
            <person name="Bushley K.E."/>
            <person name="Ohm R.A."/>
            <person name="Otillar R."/>
            <person name="Martin J."/>
            <person name="Schackwitz W."/>
            <person name="Grimwood J."/>
            <person name="MohdZainudin N."/>
            <person name="Xue C."/>
            <person name="Wang R."/>
            <person name="Manning V.A."/>
            <person name="Dhillon B."/>
            <person name="Tu Z.J."/>
            <person name="Steffenson B.J."/>
            <person name="Salamov A."/>
            <person name="Sun H."/>
            <person name="Lowry S."/>
            <person name="LaButti K."/>
            <person name="Han J."/>
            <person name="Copeland A."/>
            <person name="Lindquist E."/>
            <person name="Barry K."/>
            <person name="Schmutz J."/>
            <person name="Baker S.E."/>
            <person name="Ciuffetti L.M."/>
            <person name="Grigoriev I.V."/>
            <person name="Zhong S."/>
            <person name="Turgeon B.G."/>
        </authorList>
    </citation>
    <scope>NUCLEOTIDE SEQUENCE [LARGE SCALE GENOMIC DNA]</scope>
    <source>
        <strain evidence="1 2">FI3</strain>
    </source>
</reference>
<evidence type="ECO:0000313" key="2">
    <source>
        <dbReference type="Proteomes" id="UP000054337"/>
    </source>
</evidence>
<organism evidence="1 2">
    <name type="scientific">Bipolaris victoriae (strain FI3)</name>
    <name type="common">Victoria blight of oats agent</name>
    <name type="synonym">Cochliobolus victoriae</name>
    <dbReference type="NCBI Taxonomy" id="930091"/>
    <lineage>
        <taxon>Eukaryota</taxon>
        <taxon>Fungi</taxon>
        <taxon>Dikarya</taxon>
        <taxon>Ascomycota</taxon>
        <taxon>Pezizomycotina</taxon>
        <taxon>Dothideomycetes</taxon>
        <taxon>Pleosporomycetidae</taxon>
        <taxon>Pleosporales</taxon>
        <taxon>Pleosporineae</taxon>
        <taxon>Pleosporaceae</taxon>
        <taxon>Bipolaris</taxon>
    </lineage>
</organism>
<proteinExistence type="predicted"/>
<gene>
    <name evidence="1" type="ORF">COCVIDRAFT_20204</name>
</gene>
<name>W7DVA1_BIPV3</name>
<dbReference type="GeneID" id="26252495"/>
<accession>W7DVA1</accession>
<dbReference type="RefSeq" id="XP_014551576.1">
    <property type="nucleotide sequence ID" value="XM_014696090.1"/>
</dbReference>
<dbReference type="HOGENOM" id="CLU_1065548_0_0_1"/>
<dbReference type="EMBL" id="KI968825">
    <property type="protein sequence ID" value="EUN22013.1"/>
    <property type="molecule type" value="Genomic_DNA"/>
</dbReference>
<evidence type="ECO:0000313" key="1">
    <source>
        <dbReference type="EMBL" id="EUN22013.1"/>
    </source>
</evidence>
<dbReference type="AlphaFoldDB" id="W7DVA1"/>
<dbReference type="Proteomes" id="UP000054337">
    <property type="component" value="Unassembled WGS sequence"/>
</dbReference>